<gene>
    <name evidence="1" type="ORF">P9271_00210</name>
</gene>
<keyword evidence="2" id="KW-1185">Reference proteome</keyword>
<evidence type="ECO:0000313" key="2">
    <source>
        <dbReference type="Proteomes" id="UP001342826"/>
    </source>
</evidence>
<name>A0ABU6NTT1_9BACI</name>
<accession>A0ABU6NTT1</accession>
<dbReference type="RefSeq" id="WP_328014503.1">
    <property type="nucleotide sequence ID" value="NZ_JARTFS010000001.1"/>
</dbReference>
<evidence type="ECO:0000313" key="1">
    <source>
        <dbReference type="EMBL" id="MED4399782.1"/>
    </source>
</evidence>
<dbReference type="EMBL" id="JARTFS010000001">
    <property type="protein sequence ID" value="MED4399782.1"/>
    <property type="molecule type" value="Genomic_DNA"/>
</dbReference>
<proteinExistence type="predicted"/>
<organism evidence="1 2">
    <name type="scientific">Metabacillus fastidiosus</name>
    <dbReference type="NCBI Taxonomy" id="1458"/>
    <lineage>
        <taxon>Bacteria</taxon>
        <taxon>Bacillati</taxon>
        <taxon>Bacillota</taxon>
        <taxon>Bacilli</taxon>
        <taxon>Bacillales</taxon>
        <taxon>Bacillaceae</taxon>
        <taxon>Metabacillus</taxon>
    </lineage>
</organism>
<dbReference type="Proteomes" id="UP001342826">
    <property type="component" value="Unassembled WGS sequence"/>
</dbReference>
<sequence>MKIQTVINEEYVNVDVKFQVNHLGNEVHYGVVAMLDSPTANYRYKDIADFNAEEQDVLFELLPAILRSIHKEYKTLKEAKRPTTLGISKRINRVGEKESTSYKSIDVTDKEVVLQKGEVILSKEEAEKYRNMKQPVNLTIQNLTIPNAESIDVDKIARGLVNKLVKNIDQLK</sequence>
<protein>
    <submittedName>
        <fullName evidence="1">Uncharacterized protein</fullName>
    </submittedName>
</protein>
<comment type="caution">
    <text evidence="1">The sequence shown here is derived from an EMBL/GenBank/DDBJ whole genome shotgun (WGS) entry which is preliminary data.</text>
</comment>
<reference evidence="1 2" key="1">
    <citation type="submission" date="2023-03" db="EMBL/GenBank/DDBJ databases">
        <title>Bacillus Genome Sequencing.</title>
        <authorList>
            <person name="Dunlap C."/>
        </authorList>
    </citation>
    <scope>NUCLEOTIDE SEQUENCE [LARGE SCALE GENOMIC DNA]</scope>
    <source>
        <strain evidence="1 2">NRS-1717</strain>
    </source>
</reference>